<keyword evidence="1" id="KW-0678">Repressor</keyword>
<evidence type="ECO:0000256" key="3">
    <source>
        <dbReference type="ARBA" id="ARBA00022679"/>
    </source>
</evidence>
<dbReference type="Proteomes" id="UP000011744">
    <property type="component" value="Unassembled WGS sequence"/>
</dbReference>
<evidence type="ECO:0000256" key="1">
    <source>
        <dbReference type="ARBA" id="ARBA00022491"/>
    </source>
</evidence>
<organism evidence="7 8">
    <name type="scientific">Paramagnetospirillum caucaseum</name>
    <dbReference type="NCBI Taxonomy" id="1244869"/>
    <lineage>
        <taxon>Bacteria</taxon>
        <taxon>Pseudomonadati</taxon>
        <taxon>Pseudomonadota</taxon>
        <taxon>Alphaproteobacteria</taxon>
        <taxon>Rhodospirillales</taxon>
        <taxon>Magnetospirillaceae</taxon>
        <taxon>Paramagnetospirillum</taxon>
    </lineage>
</organism>
<dbReference type="AlphaFoldDB" id="M3AB10"/>
<dbReference type="PATRIC" id="fig|1244869.3.peg.2147"/>
<protein>
    <submittedName>
        <fullName evidence="7">Putative acetyltransferase (GNAT-family protein)</fullName>
    </submittedName>
</protein>
<dbReference type="PANTHER" id="PTHR36449:SF1">
    <property type="entry name" value="ACETYLTRANSFERASE"/>
    <property type="match status" value="1"/>
</dbReference>
<dbReference type="PANTHER" id="PTHR36449">
    <property type="entry name" value="ACETYLTRANSFERASE-RELATED"/>
    <property type="match status" value="1"/>
</dbReference>
<evidence type="ECO:0000259" key="6">
    <source>
        <dbReference type="Pfam" id="PF00583"/>
    </source>
</evidence>
<keyword evidence="3 7" id="KW-0808">Transferase</keyword>
<evidence type="ECO:0000313" key="7">
    <source>
        <dbReference type="EMBL" id="EME69998.1"/>
    </source>
</evidence>
<dbReference type="SUPFAM" id="SSF55729">
    <property type="entry name" value="Acyl-CoA N-acyltransferases (Nat)"/>
    <property type="match status" value="1"/>
</dbReference>
<keyword evidence="8" id="KW-1185">Reference proteome</keyword>
<dbReference type="RefSeq" id="WP_008617187.1">
    <property type="nucleotide sequence ID" value="NZ_AONQ01000024.1"/>
</dbReference>
<comment type="catalytic activity">
    <reaction evidence="5">
        <text>glycyl-tRNA(Gly) + acetyl-CoA = N-acetylglycyl-tRNA(Gly) + CoA + H(+)</text>
        <dbReference type="Rhea" id="RHEA:81867"/>
        <dbReference type="Rhea" id="RHEA-COMP:9683"/>
        <dbReference type="Rhea" id="RHEA-COMP:19766"/>
        <dbReference type="ChEBI" id="CHEBI:15378"/>
        <dbReference type="ChEBI" id="CHEBI:57287"/>
        <dbReference type="ChEBI" id="CHEBI:57288"/>
        <dbReference type="ChEBI" id="CHEBI:78522"/>
        <dbReference type="ChEBI" id="CHEBI:232036"/>
    </reaction>
</comment>
<proteinExistence type="predicted"/>
<name>M3AB10_9PROT</name>
<dbReference type="eggNOG" id="COG0456">
    <property type="taxonomic scope" value="Bacteria"/>
</dbReference>
<accession>M3AB10</accession>
<sequence length="173" mass="18465">MSFAADSIQIEPLDAHHDRSSFSCGNVSLDRYIHEQASQDVRRNTARVFVAVMPDRPEHILGFFTLSAATVVAADLPLAMEKRLPRHPIPAALIGRLAVDLAAAGQGLGSVLLADAVKKTKVAAETVAMSVIVVDPIDDGAQGFYAAFGFQSLRGPQRRMFMAIHGGAAKSVQ</sequence>
<dbReference type="Pfam" id="PF00583">
    <property type="entry name" value="Acetyltransf_1"/>
    <property type="match status" value="1"/>
</dbReference>
<dbReference type="GO" id="GO:0016747">
    <property type="term" value="F:acyltransferase activity, transferring groups other than amino-acyl groups"/>
    <property type="evidence" value="ECO:0007669"/>
    <property type="project" value="InterPro"/>
</dbReference>
<reference evidence="7 8" key="1">
    <citation type="journal article" date="2014" name="Genome Announc.">
        <title>Draft Genome Sequence of Magnetospirillum sp. Strain SO-1, a Freshwater Magnetotactic Bacterium Isolated from the Ol'khovka River, Russia.</title>
        <authorList>
            <person name="Grouzdev D.S."/>
            <person name="Dziuba M.V."/>
            <person name="Sukhacheva M.S."/>
            <person name="Mardanov A.V."/>
            <person name="Beletskiy A.V."/>
            <person name="Kuznetsov B.B."/>
            <person name="Skryabin K.G."/>
        </authorList>
    </citation>
    <scope>NUCLEOTIDE SEQUENCE [LARGE SCALE GENOMIC DNA]</scope>
    <source>
        <strain evidence="7 8">SO-1</strain>
    </source>
</reference>
<dbReference type="STRING" id="1244869.H261_10627"/>
<evidence type="ECO:0000313" key="8">
    <source>
        <dbReference type="Proteomes" id="UP000011744"/>
    </source>
</evidence>
<evidence type="ECO:0000256" key="5">
    <source>
        <dbReference type="ARBA" id="ARBA00049880"/>
    </source>
</evidence>
<comment type="caution">
    <text evidence="7">The sequence shown here is derived from an EMBL/GenBank/DDBJ whole genome shotgun (WGS) entry which is preliminary data.</text>
</comment>
<gene>
    <name evidence="7" type="ORF">H261_10627</name>
</gene>
<dbReference type="InterPro" id="IPR016181">
    <property type="entry name" value="Acyl_CoA_acyltransferase"/>
</dbReference>
<dbReference type="Gene3D" id="3.40.630.30">
    <property type="match status" value="1"/>
</dbReference>
<evidence type="ECO:0000256" key="2">
    <source>
        <dbReference type="ARBA" id="ARBA00022649"/>
    </source>
</evidence>
<feature type="domain" description="N-acetyltransferase" evidence="6">
    <location>
        <begin position="42"/>
        <end position="150"/>
    </location>
</feature>
<keyword evidence="2" id="KW-1277">Toxin-antitoxin system</keyword>
<dbReference type="InterPro" id="IPR000182">
    <property type="entry name" value="GNAT_dom"/>
</dbReference>
<dbReference type="EMBL" id="AONQ01000024">
    <property type="protein sequence ID" value="EME69998.1"/>
    <property type="molecule type" value="Genomic_DNA"/>
</dbReference>
<evidence type="ECO:0000256" key="4">
    <source>
        <dbReference type="ARBA" id="ARBA00023315"/>
    </source>
</evidence>
<keyword evidence="4" id="KW-0012">Acyltransferase</keyword>